<dbReference type="InterPro" id="IPR019606">
    <property type="entry name" value="GerMN"/>
</dbReference>
<dbReference type="Pfam" id="PF10647">
    <property type="entry name" value="Gmad1"/>
    <property type="match status" value="1"/>
</dbReference>
<dbReference type="InterPro" id="IPR059026">
    <property type="entry name" value="LpqB_N"/>
</dbReference>
<dbReference type="PROSITE" id="PS51257">
    <property type="entry name" value="PROKAR_LIPOPROTEIN"/>
    <property type="match status" value="1"/>
</dbReference>
<sequence length="616" mass="65121">MGAERRRYGQGRAARAFALPTCAVVVLGGCASMPDSGDVEQVKATKGADSQVRVLAVPPRDGAAPEEIVVGFLEAMTSDDPSFATARKYLTKRAAQEWKPEQLTTVLTEAPDAGLSEAGEGEESRSYPLSGELIATVDRHAYQAAAPTQYSGTLRLVRQSGPESKDSKDKEWRIDSAPQGLVLGESDFLRNYGSVNRYYFASGQQSVVADPVYIRQRQDPVTRMDPVAQTVSALFEGPTDWLRPVVGSPFPTGTALKTGVTSLTPDDQNQLKVPLNDKASNVGRMVCQKMATQLLLTLRDLASPRVDQVELQRTDGSPLCVLSADQAEASVPVRASASPGNVYFVDATGRMAVVGADAKTVDKTTVRGPFGTGEVRLGTVAVARNGQRAAAVSQDGQHLYAASIMSDEELAAPLVGSNGAKLADRLSAPSWDRSDLWVADRDPRRPRLLRLAGGEGPPQAVAVDGLDGARIESLRLSADGVRIALLLSKDGKSTLKIGRIERRTTPEGVTAVSVVELQSAAPRLDSVTAVSWAGPSRLVVVGKEAGGVQQVRYIQTDGSLSPAGGVPGLNKVSAVAATEDDDQPLVAVSDDGLVRLAPSTNWQTMIDKGSSPVYPG</sequence>
<dbReference type="SUPFAM" id="SSF63829">
    <property type="entry name" value="Calcium-dependent phosphotriesterase"/>
    <property type="match status" value="1"/>
</dbReference>
<protein>
    <submittedName>
        <fullName evidence="2">GerMN domain-containing protein</fullName>
    </submittedName>
</protein>
<keyword evidence="3" id="KW-1185">Reference proteome</keyword>
<accession>A0ABY3WS70</accession>
<evidence type="ECO:0000259" key="1">
    <source>
        <dbReference type="SMART" id="SM00909"/>
    </source>
</evidence>
<name>A0ABY3WS70_9ACTN</name>
<dbReference type="Proteomes" id="UP000828924">
    <property type="component" value="Chromosome"/>
</dbReference>
<dbReference type="EMBL" id="CP071872">
    <property type="protein sequence ID" value="UNM15467.1"/>
    <property type="molecule type" value="Genomic_DNA"/>
</dbReference>
<evidence type="ECO:0000313" key="3">
    <source>
        <dbReference type="Proteomes" id="UP000828924"/>
    </source>
</evidence>
<evidence type="ECO:0000313" key="2">
    <source>
        <dbReference type="EMBL" id="UNM15467.1"/>
    </source>
</evidence>
<dbReference type="SMART" id="SM00909">
    <property type="entry name" value="Germane"/>
    <property type="match status" value="1"/>
</dbReference>
<organism evidence="2 3">
    <name type="scientific">Streptomyces formicae</name>
    <dbReference type="NCBI Taxonomy" id="1616117"/>
    <lineage>
        <taxon>Bacteria</taxon>
        <taxon>Bacillati</taxon>
        <taxon>Actinomycetota</taxon>
        <taxon>Actinomycetes</taxon>
        <taxon>Kitasatosporales</taxon>
        <taxon>Streptomycetaceae</taxon>
        <taxon>Streptomyces</taxon>
    </lineage>
</organism>
<dbReference type="Pfam" id="PF10646">
    <property type="entry name" value="Germane"/>
    <property type="match status" value="1"/>
</dbReference>
<feature type="domain" description="GerMN" evidence="1">
    <location>
        <begin position="227"/>
        <end position="323"/>
    </location>
</feature>
<dbReference type="Pfam" id="PF25976">
    <property type="entry name" value="LpqB_N"/>
    <property type="match status" value="1"/>
</dbReference>
<dbReference type="RefSeq" id="WP_242337229.1">
    <property type="nucleotide sequence ID" value="NZ_CP071872.1"/>
</dbReference>
<proteinExistence type="predicted"/>
<gene>
    <name evidence="2" type="ORF">J4032_31955</name>
</gene>
<reference evidence="2 3" key="1">
    <citation type="submission" date="2021-03" db="EMBL/GenBank/DDBJ databases">
        <title>Complete genome of Streptomyces formicae strain 1H-GS9 (DSM 100524).</title>
        <authorList>
            <person name="Atanasov K.E."/>
            <person name="Altabella T."/>
            <person name="Ferrer A."/>
        </authorList>
    </citation>
    <scope>NUCLEOTIDE SEQUENCE [LARGE SCALE GENOMIC DNA]</scope>
    <source>
        <strain evidence="2 3">1H-GS9</strain>
    </source>
</reference>
<dbReference type="InterPro" id="IPR018910">
    <property type="entry name" value="LpqB_C"/>
</dbReference>